<feature type="non-terminal residue" evidence="1">
    <location>
        <position position="205"/>
    </location>
</feature>
<evidence type="ECO:0000313" key="1">
    <source>
        <dbReference type="EMBL" id="TKG28987.1"/>
    </source>
</evidence>
<proteinExistence type="predicted"/>
<evidence type="ECO:0000313" key="2">
    <source>
        <dbReference type="Proteomes" id="UP000308018"/>
    </source>
</evidence>
<dbReference type="RefSeq" id="WP_133153730.1">
    <property type="nucleotide sequence ID" value="NZ_MDBG01000173.1"/>
</dbReference>
<protein>
    <submittedName>
        <fullName evidence="1">Uncharacterized protein</fullName>
    </submittedName>
</protein>
<dbReference type="AlphaFoldDB" id="A0AB38NMJ8"/>
<comment type="caution">
    <text evidence="1">The sequence shown here is derived from an EMBL/GenBank/DDBJ whole genome shotgun (WGS) entry which is preliminary data.</text>
</comment>
<organism evidence="1 2">
    <name type="scientific">Vibrio tasmaniensis</name>
    <dbReference type="NCBI Taxonomy" id="212663"/>
    <lineage>
        <taxon>Bacteria</taxon>
        <taxon>Pseudomonadati</taxon>
        <taxon>Pseudomonadota</taxon>
        <taxon>Gammaproteobacteria</taxon>
        <taxon>Vibrionales</taxon>
        <taxon>Vibrionaceae</taxon>
        <taxon>Vibrio</taxon>
    </lineage>
</organism>
<reference evidence="1 2" key="1">
    <citation type="submission" date="2019-04" db="EMBL/GenBank/DDBJ databases">
        <title>A reverse ecology approach based on a biological definition of microbial populations.</title>
        <authorList>
            <person name="Arevalo P."/>
            <person name="Vaninsberghe D."/>
            <person name="Elsherbini J."/>
            <person name="Gore J."/>
            <person name="Polz M."/>
        </authorList>
    </citation>
    <scope>NUCLEOTIDE SEQUENCE [LARGE SCALE GENOMIC DNA]</scope>
    <source>
        <strain evidence="1 2">10N.222.45.A8</strain>
    </source>
</reference>
<accession>A0AB38NMJ8</accession>
<name>A0AB38NMJ8_9VIBR</name>
<sequence length="205" mass="23435">MSTSYKVSNKLCSEPKYNIILQKFVNHIRDEHYASNTNFPRFEMYSLLSRRLPFCVYDNEVFTRMTTDTAFTTGDAIFINKGLFQKLIELDNDLISQGRSKYANNVLFVLLHEVAHCLNDDFTRLIGIKEPVPNIAADIANNQILFYQLGLLIDVDAFKEKVGFDLLGLSNDDMQYMGMSTESIAIDLIKDALAEIKNQQQGQQQ</sequence>
<gene>
    <name evidence="1" type="ORF">FC057_20085</name>
</gene>
<dbReference type="EMBL" id="SYVV01000037">
    <property type="protein sequence ID" value="TKG28987.1"/>
    <property type="molecule type" value="Genomic_DNA"/>
</dbReference>
<dbReference type="Proteomes" id="UP000308018">
    <property type="component" value="Unassembled WGS sequence"/>
</dbReference>